<keyword evidence="2" id="KW-1185">Reference proteome</keyword>
<comment type="caution">
    <text evidence="1">The sequence shown here is derived from an EMBL/GenBank/DDBJ whole genome shotgun (WGS) entry which is preliminary data.</text>
</comment>
<name>A0A2N4UWH0_9GAMM</name>
<dbReference type="EMBL" id="NPIB01000002">
    <property type="protein sequence ID" value="PLC59335.1"/>
    <property type="molecule type" value="Genomic_DNA"/>
</dbReference>
<dbReference type="GeneID" id="69966029"/>
<dbReference type="AlphaFoldDB" id="A0A2N4UWH0"/>
<protein>
    <submittedName>
        <fullName evidence="1">Uncharacterized protein</fullName>
    </submittedName>
</protein>
<dbReference type="Proteomes" id="UP000234420">
    <property type="component" value="Unassembled WGS sequence"/>
</dbReference>
<reference evidence="1 2" key="1">
    <citation type="journal article" date="2018" name="Syst. Appl. Microbiol.">
        <title>Photobacterium carnosum sp. nov., isolated from spoiled modified atmosphere packaged poultry meat.</title>
        <authorList>
            <person name="Hilgarth M."/>
            <person name="Fuertes S."/>
            <person name="Ehrmann M."/>
            <person name="Vogel R.F."/>
        </authorList>
    </citation>
    <scope>NUCLEOTIDE SEQUENCE [LARGE SCALE GENOMIC DNA]</scope>
    <source>
        <strain evidence="1 2">TMW 2.2021</strain>
    </source>
</reference>
<sequence>MENFKVKKQVLSEDGCEKELSIIALPFSLTTDQSRQLVKNVPVMLNKNQRQQIEAFRFNKVNFKTGMRCLGACCTDYFCSIVINSGSDETIYQGMVDGCHQHGNVYTIIKNSDNSHQILLAAKTISPLALQKYYLDVFIDKNINVIFNLNIENLPLARRQSVMSSAITALFSMAKSELTDYLTMDVYSSSVVTIVKPSKLAIILPAISKVITQFNIKYDYPLTDVKLSVIYS</sequence>
<evidence type="ECO:0000313" key="2">
    <source>
        <dbReference type="Proteomes" id="UP000234420"/>
    </source>
</evidence>
<proteinExistence type="predicted"/>
<evidence type="ECO:0000313" key="1">
    <source>
        <dbReference type="EMBL" id="PLC59335.1"/>
    </source>
</evidence>
<gene>
    <name evidence="1" type="ORF">CIK00_03435</name>
</gene>
<dbReference type="RefSeq" id="WP_101767537.1">
    <property type="nucleotide sequence ID" value="NZ_BPPU01000003.1"/>
</dbReference>
<accession>A0A2N4UWH0</accession>
<organism evidence="1 2">
    <name type="scientific">Photobacterium carnosum</name>
    <dbReference type="NCBI Taxonomy" id="2023717"/>
    <lineage>
        <taxon>Bacteria</taxon>
        <taxon>Pseudomonadati</taxon>
        <taxon>Pseudomonadota</taxon>
        <taxon>Gammaproteobacteria</taxon>
        <taxon>Vibrionales</taxon>
        <taxon>Vibrionaceae</taxon>
        <taxon>Photobacterium</taxon>
    </lineage>
</organism>